<evidence type="ECO:0000256" key="9">
    <source>
        <dbReference type="ARBA" id="ARBA00023065"/>
    </source>
</evidence>
<evidence type="ECO:0000256" key="7">
    <source>
        <dbReference type="ARBA" id="ARBA00022989"/>
    </source>
</evidence>
<keyword evidence="9" id="KW-0406">Ion transport</keyword>
<accession>A0AAW1CV22</accession>
<proteinExistence type="inferred from homology"/>
<keyword evidence="10" id="KW-0496">Mitochondrion</keyword>
<evidence type="ECO:0000313" key="14">
    <source>
        <dbReference type="Proteomes" id="UP001461498"/>
    </source>
</evidence>
<protein>
    <submittedName>
        <fullName evidence="13">Uncharacterized protein</fullName>
    </submittedName>
</protein>
<dbReference type="EMBL" id="JAPXFL010000009">
    <property type="protein sequence ID" value="KAK9501593.1"/>
    <property type="molecule type" value="Genomic_DNA"/>
</dbReference>
<dbReference type="GO" id="GO:0005743">
    <property type="term" value="C:mitochondrial inner membrane"/>
    <property type="evidence" value="ECO:0007669"/>
    <property type="project" value="UniProtKB-SubCell"/>
</dbReference>
<evidence type="ECO:0000256" key="8">
    <source>
        <dbReference type="ARBA" id="ARBA00023004"/>
    </source>
</evidence>
<keyword evidence="14" id="KW-1185">Reference proteome</keyword>
<evidence type="ECO:0000256" key="12">
    <source>
        <dbReference type="SAM" id="Phobius"/>
    </source>
</evidence>
<sequence>MRAVMTNMISEEGYMRPLRGMLAVVMGAGLAHALYFSIYEFSRDVFKTRFKLNNNLAYGT</sequence>
<comment type="subcellular location">
    <subcellularLocation>
        <location evidence="1">Mitochondrion inner membrane</location>
        <topology evidence="1">Multi-pass membrane protein</topology>
    </subcellularLocation>
</comment>
<keyword evidence="5 12" id="KW-0812">Transmembrane</keyword>
<feature type="transmembrane region" description="Helical" evidence="12">
    <location>
        <begin position="20"/>
        <end position="41"/>
    </location>
</feature>
<dbReference type="SUPFAM" id="SSF103506">
    <property type="entry name" value="Mitochondrial carrier"/>
    <property type="match status" value="1"/>
</dbReference>
<evidence type="ECO:0000256" key="11">
    <source>
        <dbReference type="ARBA" id="ARBA00023136"/>
    </source>
</evidence>
<comment type="similarity">
    <text evidence="2">Belongs to the mitochondrial carrier (TC 2.A.29) family.</text>
</comment>
<evidence type="ECO:0000256" key="10">
    <source>
        <dbReference type="ARBA" id="ARBA00023128"/>
    </source>
</evidence>
<dbReference type="Proteomes" id="UP001461498">
    <property type="component" value="Unassembled WGS sequence"/>
</dbReference>
<evidence type="ECO:0000256" key="5">
    <source>
        <dbReference type="ARBA" id="ARBA00022692"/>
    </source>
</evidence>
<dbReference type="AlphaFoldDB" id="A0AAW1CV22"/>
<dbReference type="GO" id="GO:0048250">
    <property type="term" value="P:iron import into the mitochondrion"/>
    <property type="evidence" value="ECO:0007669"/>
    <property type="project" value="TreeGrafter"/>
</dbReference>
<dbReference type="Pfam" id="PF00153">
    <property type="entry name" value="Mito_carr"/>
    <property type="match status" value="1"/>
</dbReference>
<keyword evidence="11 12" id="KW-0472">Membrane</keyword>
<dbReference type="GO" id="GO:0015093">
    <property type="term" value="F:ferrous iron transmembrane transporter activity"/>
    <property type="evidence" value="ECO:0007669"/>
    <property type="project" value="TreeGrafter"/>
</dbReference>
<dbReference type="PANTHER" id="PTHR45758:SF20">
    <property type="entry name" value="MITOFERRIN-2"/>
    <property type="match status" value="1"/>
</dbReference>
<gene>
    <name evidence="13" type="ORF">O3M35_012290</name>
</gene>
<dbReference type="Gene3D" id="1.50.40.10">
    <property type="entry name" value="Mitochondrial carrier domain"/>
    <property type="match status" value="1"/>
</dbReference>
<keyword evidence="3" id="KW-0813">Transport</keyword>
<organism evidence="13 14">
    <name type="scientific">Rhynocoris fuscipes</name>
    <dbReference type="NCBI Taxonomy" id="488301"/>
    <lineage>
        <taxon>Eukaryota</taxon>
        <taxon>Metazoa</taxon>
        <taxon>Ecdysozoa</taxon>
        <taxon>Arthropoda</taxon>
        <taxon>Hexapoda</taxon>
        <taxon>Insecta</taxon>
        <taxon>Pterygota</taxon>
        <taxon>Neoptera</taxon>
        <taxon>Paraneoptera</taxon>
        <taxon>Hemiptera</taxon>
        <taxon>Heteroptera</taxon>
        <taxon>Panheteroptera</taxon>
        <taxon>Cimicomorpha</taxon>
        <taxon>Reduviidae</taxon>
        <taxon>Harpactorinae</taxon>
        <taxon>Harpactorini</taxon>
        <taxon>Rhynocoris</taxon>
    </lineage>
</organism>
<evidence type="ECO:0000313" key="13">
    <source>
        <dbReference type="EMBL" id="KAK9501593.1"/>
    </source>
</evidence>
<name>A0AAW1CV22_9HEMI</name>
<evidence type="ECO:0000256" key="4">
    <source>
        <dbReference type="ARBA" id="ARBA00022496"/>
    </source>
</evidence>
<evidence type="ECO:0000256" key="2">
    <source>
        <dbReference type="ARBA" id="ARBA00006375"/>
    </source>
</evidence>
<evidence type="ECO:0000256" key="3">
    <source>
        <dbReference type="ARBA" id="ARBA00022448"/>
    </source>
</evidence>
<reference evidence="13 14" key="1">
    <citation type="submission" date="2022-12" db="EMBL/GenBank/DDBJ databases">
        <title>Chromosome-level genome assembly of true bugs.</title>
        <authorList>
            <person name="Ma L."/>
            <person name="Li H."/>
        </authorList>
    </citation>
    <scope>NUCLEOTIDE SEQUENCE [LARGE SCALE GENOMIC DNA]</scope>
    <source>
        <strain evidence="13">Lab_2022b</strain>
    </source>
</reference>
<evidence type="ECO:0000256" key="1">
    <source>
        <dbReference type="ARBA" id="ARBA00004448"/>
    </source>
</evidence>
<keyword evidence="6" id="KW-0999">Mitochondrion inner membrane</keyword>
<dbReference type="InterPro" id="IPR018108">
    <property type="entry name" value="MCP_transmembrane"/>
</dbReference>
<dbReference type="PANTHER" id="PTHR45758">
    <property type="entry name" value="MITOFERRIN-1-RELATED"/>
    <property type="match status" value="1"/>
</dbReference>
<comment type="caution">
    <text evidence="13">The sequence shown here is derived from an EMBL/GenBank/DDBJ whole genome shotgun (WGS) entry which is preliminary data.</text>
</comment>
<evidence type="ECO:0000256" key="6">
    <source>
        <dbReference type="ARBA" id="ARBA00022792"/>
    </source>
</evidence>
<keyword evidence="7 12" id="KW-1133">Transmembrane helix</keyword>
<keyword evidence="4" id="KW-0410">Iron transport</keyword>
<dbReference type="InterPro" id="IPR023395">
    <property type="entry name" value="MCP_dom_sf"/>
</dbReference>
<keyword evidence="8" id="KW-0408">Iron</keyword>